<organism evidence="2">
    <name type="scientific">freshwater metagenome</name>
    <dbReference type="NCBI Taxonomy" id="449393"/>
    <lineage>
        <taxon>unclassified sequences</taxon>
        <taxon>metagenomes</taxon>
        <taxon>ecological metagenomes</taxon>
    </lineage>
</organism>
<dbReference type="InterPro" id="IPR036890">
    <property type="entry name" value="HATPase_C_sf"/>
</dbReference>
<protein>
    <submittedName>
        <fullName evidence="2">Unannotated protein</fullName>
    </submittedName>
</protein>
<dbReference type="Gene3D" id="3.30.565.10">
    <property type="entry name" value="Histidine kinase-like ATPase, C-terminal domain"/>
    <property type="match status" value="1"/>
</dbReference>
<keyword evidence="1" id="KW-0472">Membrane</keyword>
<feature type="transmembrane region" description="Helical" evidence="1">
    <location>
        <begin position="238"/>
        <end position="257"/>
    </location>
</feature>
<keyword evidence="1" id="KW-1133">Transmembrane helix</keyword>
<name>A0A6J5YT19_9ZZZZ</name>
<evidence type="ECO:0000256" key="1">
    <source>
        <dbReference type="SAM" id="Phobius"/>
    </source>
</evidence>
<accession>A0A6J5YT19</accession>
<feature type="transmembrane region" description="Helical" evidence="1">
    <location>
        <begin position="105"/>
        <end position="123"/>
    </location>
</feature>
<feature type="transmembrane region" description="Helical" evidence="1">
    <location>
        <begin position="7"/>
        <end position="25"/>
    </location>
</feature>
<dbReference type="AlphaFoldDB" id="A0A6J5YT19"/>
<feature type="transmembrane region" description="Helical" evidence="1">
    <location>
        <begin position="37"/>
        <end position="61"/>
    </location>
</feature>
<sequence length="561" mass="62687">MKRTPWLSWRLYFLTIPIDVIVLLLSGDHASTQSNDFLNWAILSLLAHTSIAPFTLIALFFTSKINNWKSDLFALFTLGAIRGVAINVGFGILDLEPKVSSTYKVINSAISLPLWFVGIAIFVESRRQYQREFEAIFLRSVRNEQKSANKNLDSTVIGNRDPIKHLQSVASDLAKEIEEVINQSTPQINYAKQTRKIQDLINKELRPTSAQLWNSLTLSKPKLSISVLIRISLLEQKLKVTSASLFFSPYIFIGLNGSQGWKFAFVATLVASFLNIVIFYICELLHKKAILSRKTTNVAILSLSYFLPLCAILFILPDDLFWTDSVATKIVYQLFLTACHVLLLLGFNLYKLLGQQRFTLLQNFEQLIQAKEFSPISRDDLTAARDIDLARYLHGELQAGLIATNLLLERASTTGDADLAQHALRSAVDLLNQDHALVSQTRITSPQSRLEKISSGWRGIADVKFALDWIDALDASTLNDAIALIDEGVANAIRHAQSTTISVDGILTAEFLDIEIVSDGTKMTNNAAGLGTKLFDELATSWNHSRNGESNLLKFKIRIKN</sequence>
<feature type="transmembrane region" description="Helical" evidence="1">
    <location>
        <begin position="73"/>
        <end position="93"/>
    </location>
</feature>
<gene>
    <name evidence="2" type="ORF">UFOPK3574_00180</name>
</gene>
<feature type="transmembrane region" description="Helical" evidence="1">
    <location>
        <begin position="263"/>
        <end position="286"/>
    </location>
</feature>
<evidence type="ECO:0000313" key="2">
    <source>
        <dbReference type="EMBL" id="CAB4331150.1"/>
    </source>
</evidence>
<reference evidence="2" key="1">
    <citation type="submission" date="2020-05" db="EMBL/GenBank/DDBJ databases">
        <authorList>
            <person name="Chiriac C."/>
            <person name="Salcher M."/>
            <person name="Ghai R."/>
            <person name="Kavagutti S V."/>
        </authorList>
    </citation>
    <scope>NUCLEOTIDE SEQUENCE</scope>
</reference>
<dbReference type="EMBL" id="CAESAF010000008">
    <property type="protein sequence ID" value="CAB4331150.1"/>
    <property type="molecule type" value="Genomic_DNA"/>
</dbReference>
<keyword evidence="1" id="KW-0812">Transmembrane</keyword>
<feature type="transmembrane region" description="Helical" evidence="1">
    <location>
        <begin position="298"/>
        <end position="318"/>
    </location>
</feature>
<proteinExistence type="predicted"/>
<feature type="transmembrane region" description="Helical" evidence="1">
    <location>
        <begin position="330"/>
        <end position="350"/>
    </location>
</feature>